<dbReference type="InterPro" id="IPR044742">
    <property type="entry name" value="DEAD/DEAH_RhlB"/>
</dbReference>
<evidence type="ECO:0000256" key="7">
    <source>
        <dbReference type="RuleBase" id="RU000492"/>
    </source>
</evidence>
<dbReference type="PROSITE" id="PS51195">
    <property type="entry name" value="Q_MOTIF"/>
    <property type="match status" value="1"/>
</dbReference>
<dbReference type="CDD" id="cd00268">
    <property type="entry name" value="DEADc"/>
    <property type="match status" value="1"/>
</dbReference>
<keyword evidence="2 7" id="KW-0378">Hydrolase</keyword>
<dbReference type="Pfam" id="PF00270">
    <property type="entry name" value="DEAD"/>
    <property type="match status" value="1"/>
</dbReference>
<dbReference type="PROSITE" id="PS51194">
    <property type="entry name" value="HELICASE_CTER"/>
    <property type="match status" value="1"/>
</dbReference>
<reference evidence="13 14" key="1">
    <citation type="submission" date="2019-03" db="EMBL/GenBank/DDBJ databases">
        <title>Genomic Encyclopedia of Archaeal and Bacterial Type Strains, Phase II (KMG-II): from individual species to whole genera.</title>
        <authorList>
            <person name="Goeker M."/>
        </authorList>
    </citation>
    <scope>NUCLEOTIDE SEQUENCE [LARGE SCALE GENOMIC DNA]</scope>
    <source>
        <strain evidence="13 14">DSM 28323</strain>
    </source>
</reference>
<dbReference type="SMART" id="SM00490">
    <property type="entry name" value="HELICc"/>
    <property type="match status" value="1"/>
</dbReference>
<evidence type="ECO:0000259" key="11">
    <source>
        <dbReference type="PROSITE" id="PS51194"/>
    </source>
</evidence>
<dbReference type="GO" id="GO:0003676">
    <property type="term" value="F:nucleic acid binding"/>
    <property type="evidence" value="ECO:0007669"/>
    <property type="project" value="InterPro"/>
</dbReference>
<keyword evidence="4 7" id="KW-0067">ATP-binding</keyword>
<feature type="compositionally biased region" description="Low complexity" evidence="9">
    <location>
        <begin position="387"/>
        <end position="406"/>
    </location>
</feature>
<dbReference type="PROSITE" id="PS00039">
    <property type="entry name" value="DEAD_ATP_HELICASE"/>
    <property type="match status" value="1"/>
</dbReference>
<evidence type="ECO:0000256" key="3">
    <source>
        <dbReference type="ARBA" id="ARBA00022806"/>
    </source>
</evidence>
<evidence type="ECO:0000313" key="14">
    <source>
        <dbReference type="Proteomes" id="UP000295741"/>
    </source>
</evidence>
<dbReference type="InterPro" id="IPR027417">
    <property type="entry name" value="P-loop_NTPase"/>
</dbReference>
<evidence type="ECO:0000259" key="12">
    <source>
        <dbReference type="PROSITE" id="PS51195"/>
    </source>
</evidence>
<feature type="domain" description="Helicase ATP-binding" evidence="10">
    <location>
        <begin position="32"/>
        <end position="208"/>
    </location>
</feature>
<dbReference type="EMBL" id="SNWP01000010">
    <property type="protein sequence ID" value="TDO29274.1"/>
    <property type="molecule type" value="Genomic_DNA"/>
</dbReference>
<organism evidence="13 14">
    <name type="scientific">Sediminibacterium goheungense</name>
    <dbReference type="NCBI Taxonomy" id="1086393"/>
    <lineage>
        <taxon>Bacteria</taxon>
        <taxon>Pseudomonadati</taxon>
        <taxon>Bacteroidota</taxon>
        <taxon>Chitinophagia</taxon>
        <taxon>Chitinophagales</taxon>
        <taxon>Chitinophagaceae</taxon>
        <taxon>Sediminibacterium</taxon>
    </lineage>
</organism>
<name>A0A4R6J1Z5_9BACT</name>
<dbReference type="Gene3D" id="3.40.50.300">
    <property type="entry name" value="P-loop containing nucleotide triphosphate hydrolases"/>
    <property type="match status" value="2"/>
</dbReference>
<evidence type="ECO:0000256" key="6">
    <source>
        <dbReference type="PROSITE-ProRule" id="PRU00552"/>
    </source>
</evidence>
<feature type="short sequence motif" description="Q motif" evidence="6">
    <location>
        <begin position="1"/>
        <end position="29"/>
    </location>
</feature>
<feature type="domain" description="DEAD-box RNA helicase Q" evidence="12">
    <location>
        <begin position="1"/>
        <end position="29"/>
    </location>
</feature>
<feature type="region of interest" description="Disordered" evidence="9">
    <location>
        <begin position="364"/>
        <end position="412"/>
    </location>
</feature>
<sequence>MKFTDLGLDQRILDGIDAMGYETATPVQQQVMVPILEGKDIIASAQTGTGKTAAFLLPLIHRLLTESHAVHDINAMIIVPTRELAIQIAEGLEGLSYFTDVSSIAVYGGGDGNSFNNEKKALTQGVDIVVCTPGRMIAHLNMGYVKLKGLKYLVLDEADRMLDMGFNDDIMRIISFLPKERQNLLFSATMPQKMRELARKILHEPVEINIAISKPPEKIVQKAFIVYEAQKVPIIKDMLSSKQYNNVIVFCSKKQNVKQLTAELKRAKLSAEEIHSDLEQQKREQVLQDFRNKKLNILVATDILSRGIDIEDIDLVINYDVPNDGEDYVHRIGRTARAASTGTAFTLVGEKEQNKMGAIEALLGEPVPKGNVPEEFGPTPAYSPRAPRSGSQNRRSGGNRRNGSPRPNRKPS</sequence>
<dbReference type="AlphaFoldDB" id="A0A4R6J1Z5"/>
<evidence type="ECO:0000256" key="2">
    <source>
        <dbReference type="ARBA" id="ARBA00022801"/>
    </source>
</evidence>
<dbReference type="PANTHER" id="PTHR47959">
    <property type="entry name" value="ATP-DEPENDENT RNA HELICASE RHLE-RELATED"/>
    <property type="match status" value="1"/>
</dbReference>
<accession>A0A4R6J1Z5</accession>
<dbReference type="InterPro" id="IPR001650">
    <property type="entry name" value="Helicase_C-like"/>
</dbReference>
<dbReference type="Proteomes" id="UP000295741">
    <property type="component" value="Unassembled WGS sequence"/>
</dbReference>
<dbReference type="PANTHER" id="PTHR47959:SF13">
    <property type="entry name" value="ATP-DEPENDENT RNA HELICASE RHLE"/>
    <property type="match status" value="1"/>
</dbReference>
<dbReference type="RefSeq" id="WP_133473876.1">
    <property type="nucleotide sequence ID" value="NZ_SNWP01000010.1"/>
</dbReference>
<dbReference type="PROSITE" id="PS51192">
    <property type="entry name" value="HELICASE_ATP_BIND_1"/>
    <property type="match status" value="1"/>
</dbReference>
<evidence type="ECO:0000313" key="13">
    <source>
        <dbReference type="EMBL" id="TDO29274.1"/>
    </source>
</evidence>
<dbReference type="InterPro" id="IPR000629">
    <property type="entry name" value="RNA-helicase_DEAD-box_CS"/>
</dbReference>
<dbReference type="GO" id="GO:0005829">
    <property type="term" value="C:cytosol"/>
    <property type="evidence" value="ECO:0007669"/>
    <property type="project" value="TreeGrafter"/>
</dbReference>
<keyword evidence="3 7" id="KW-0347">Helicase</keyword>
<dbReference type="OrthoDB" id="634931at2"/>
<comment type="similarity">
    <text evidence="5 7">Belongs to the DEAD box helicase family.</text>
</comment>
<dbReference type="SUPFAM" id="SSF52540">
    <property type="entry name" value="P-loop containing nucleoside triphosphate hydrolases"/>
    <property type="match status" value="1"/>
</dbReference>
<evidence type="ECO:0000256" key="1">
    <source>
        <dbReference type="ARBA" id="ARBA00022741"/>
    </source>
</evidence>
<feature type="domain" description="Helicase C-terminal" evidence="11">
    <location>
        <begin position="234"/>
        <end position="379"/>
    </location>
</feature>
<dbReference type="CDD" id="cd18787">
    <property type="entry name" value="SF2_C_DEAD"/>
    <property type="match status" value="1"/>
</dbReference>
<dbReference type="InterPro" id="IPR050079">
    <property type="entry name" value="DEAD_box_RNA_helicase"/>
</dbReference>
<feature type="coiled-coil region" evidence="8">
    <location>
        <begin position="257"/>
        <end position="284"/>
    </location>
</feature>
<dbReference type="SMART" id="SM00487">
    <property type="entry name" value="DEXDc"/>
    <property type="match status" value="1"/>
</dbReference>
<proteinExistence type="inferred from homology"/>
<evidence type="ECO:0000259" key="10">
    <source>
        <dbReference type="PROSITE" id="PS51192"/>
    </source>
</evidence>
<keyword evidence="1 7" id="KW-0547">Nucleotide-binding</keyword>
<evidence type="ECO:0000256" key="5">
    <source>
        <dbReference type="ARBA" id="ARBA00038437"/>
    </source>
</evidence>
<keyword evidence="8" id="KW-0175">Coiled coil</keyword>
<evidence type="ECO:0000256" key="4">
    <source>
        <dbReference type="ARBA" id="ARBA00022840"/>
    </source>
</evidence>
<dbReference type="InterPro" id="IPR011545">
    <property type="entry name" value="DEAD/DEAH_box_helicase_dom"/>
</dbReference>
<comment type="caution">
    <text evidence="13">The sequence shown here is derived from an EMBL/GenBank/DDBJ whole genome shotgun (WGS) entry which is preliminary data.</text>
</comment>
<evidence type="ECO:0000256" key="9">
    <source>
        <dbReference type="SAM" id="MobiDB-lite"/>
    </source>
</evidence>
<dbReference type="Pfam" id="PF00271">
    <property type="entry name" value="Helicase_C"/>
    <property type="match status" value="1"/>
</dbReference>
<protein>
    <submittedName>
        <fullName evidence="13">Superfamily II DNA/RNA helicase</fullName>
    </submittedName>
</protein>
<dbReference type="GO" id="GO:0003724">
    <property type="term" value="F:RNA helicase activity"/>
    <property type="evidence" value="ECO:0007669"/>
    <property type="project" value="InterPro"/>
</dbReference>
<gene>
    <name evidence="13" type="ORF">BC659_1362</name>
</gene>
<evidence type="ECO:0000256" key="8">
    <source>
        <dbReference type="SAM" id="Coils"/>
    </source>
</evidence>
<dbReference type="GO" id="GO:0005524">
    <property type="term" value="F:ATP binding"/>
    <property type="evidence" value="ECO:0007669"/>
    <property type="project" value="UniProtKB-KW"/>
</dbReference>
<keyword evidence="14" id="KW-1185">Reference proteome</keyword>
<dbReference type="InterPro" id="IPR014001">
    <property type="entry name" value="Helicase_ATP-bd"/>
</dbReference>
<dbReference type="GO" id="GO:0016787">
    <property type="term" value="F:hydrolase activity"/>
    <property type="evidence" value="ECO:0007669"/>
    <property type="project" value="UniProtKB-KW"/>
</dbReference>
<dbReference type="InterPro" id="IPR014014">
    <property type="entry name" value="RNA_helicase_DEAD_Q_motif"/>
</dbReference>